<reference evidence="3" key="1">
    <citation type="journal article" date="2014" name="Nat. Commun.">
        <title>Genome sequence of mungbean and insights into evolution within Vigna species.</title>
        <authorList>
            <person name="Kang Y.J."/>
            <person name="Kim S.K."/>
            <person name="Kim M.Y."/>
            <person name="Lestari P."/>
            <person name="Kim K.H."/>
            <person name="Ha B.K."/>
            <person name="Jun T.H."/>
            <person name="Hwang W.J."/>
            <person name="Lee T."/>
            <person name="Lee J."/>
            <person name="Shim S."/>
            <person name="Yoon M.Y."/>
            <person name="Jang Y.E."/>
            <person name="Han K.S."/>
            <person name="Taeprayoon P."/>
            <person name="Yoon N."/>
            <person name="Somta P."/>
            <person name="Tanya P."/>
            <person name="Kim K.S."/>
            <person name="Gwag J.G."/>
            <person name="Moon J.K."/>
            <person name="Lee Y.H."/>
            <person name="Park B.S."/>
            <person name="Bombarely A."/>
            <person name="Doyle J.J."/>
            <person name="Jackson S.A."/>
            <person name="Schafleitner R."/>
            <person name="Srinives P."/>
            <person name="Varshney R.K."/>
            <person name="Lee S.H."/>
        </authorList>
    </citation>
    <scope>NUCLEOTIDE SEQUENCE [LARGE SCALE GENOMIC DNA]</scope>
    <source>
        <strain evidence="3">cv. VC1973A</strain>
    </source>
</reference>
<reference evidence="4" key="2">
    <citation type="submission" date="2025-08" db="UniProtKB">
        <authorList>
            <consortium name="RefSeq"/>
        </authorList>
    </citation>
    <scope>IDENTIFICATION</scope>
    <source>
        <tissue evidence="4">Leaf</tissue>
    </source>
</reference>
<dbReference type="KEGG" id="vra:106758799"/>
<sequence>MVGSKFESTPEKVVNPQNTLIHTTSLLYLLQRETPTQKVFQFLQTMTSEAVETHEAEENAEVEKLESDLKQMAQKILEYRTTLPDQLSSTLRSILDAHRPYLPLGASEQNMSREETSSAPEDPETAKKLKLLNEKISSNCSAMPIVLKRMKDCITRIEKFESYKDAMIHPAFKRKKTG</sequence>
<dbReference type="AlphaFoldDB" id="A0A1S3TU14"/>
<feature type="region of interest" description="Disordered" evidence="2">
    <location>
        <begin position="104"/>
        <end position="124"/>
    </location>
</feature>
<evidence type="ECO:0000256" key="2">
    <source>
        <dbReference type="SAM" id="MobiDB-lite"/>
    </source>
</evidence>
<organism evidence="3 4">
    <name type="scientific">Vigna radiata var. radiata</name>
    <name type="common">Mung bean</name>
    <name type="synonym">Phaseolus aureus</name>
    <dbReference type="NCBI Taxonomy" id="3916"/>
    <lineage>
        <taxon>Eukaryota</taxon>
        <taxon>Viridiplantae</taxon>
        <taxon>Streptophyta</taxon>
        <taxon>Embryophyta</taxon>
        <taxon>Tracheophyta</taxon>
        <taxon>Spermatophyta</taxon>
        <taxon>Magnoliopsida</taxon>
        <taxon>eudicotyledons</taxon>
        <taxon>Gunneridae</taxon>
        <taxon>Pentapetalae</taxon>
        <taxon>rosids</taxon>
        <taxon>fabids</taxon>
        <taxon>Fabales</taxon>
        <taxon>Fabaceae</taxon>
        <taxon>Papilionoideae</taxon>
        <taxon>50 kb inversion clade</taxon>
        <taxon>NPAAA clade</taxon>
        <taxon>indigoferoid/millettioid clade</taxon>
        <taxon>Phaseoleae</taxon>
        <taxon>Vigna</taxon>
    </lineage>
</organism>
<evidence type="ECO:0000313" key="3">
    <source>
        <dbReference type="Proteomes" id="UP000087766"/>
    </source>
</evidence>
<evidence type="ECO:0000256" key="1">
    <source>
        <dbReference type="SAM" id="Coils"/>
    </source>
</evidence>
<dbReference type="PANTHER" id="PTHR36045">
    <property type="entry name" value="OS04G0558500 PROTEIN"/>
    <property type="match status" value="1"/>
</dbReference>
<protein>
    <submittedName>
        <fullName evidence="4">Uncharacterized protein LOC106758799</fullName>
    </submittedName>
</protein>
<dbReference type="PANTHER" id="PTHR36045:SF2">
    <property type="entry name" value="OS04G0558500 PROTEIN"/>
    <property type="match status" value="1"/>
</dbReference>
<dbReference type="GeneID" id="106758799"/>
<dbReference type="STRING" id="3916.A0A1S3TU14"/>
<dbReference type="Proteomes" id="UP000087766">
    <property type="component" value="Chromosome 4"/>
</dbReference>
<feature type="coiled-coil region" evidence="1">
    <location>
        <begin position="55"/>
        <end position="82"/>
    </location>
</feature>
<keyword evidence="1" id="KW-0175">Coiled coil</keyword>
<dbReference type="OrthoDB" id="781564at2759"/>
<gene>
    <name evidence="4" type="primary">LOC106758799</name>
</gene>
<name>A0A1S3TU14_VIGRR</name>
<evidence type="ECO:0000313" key="4">
    <source>
        <dbReference type="RefSeq" id="XP_014497273.2"/>
    </source>
</evidence>
<keyword evidence="3" id="KW-1185">Reference proteome</keyword>
<dbReference type="RefSeq" id="XP_014497273.2">
    <property type="nucleotide sequence ID" value="XM_014641787.2"/>
</dbReference>
<proteinExistence type="predicted"/>
<accession>A0A1S3TU14</accession>